<keyword evidence="1" id="KW-0472">Membrane</keyword>
<keyword evidence="1" id="KW-0812">Transmembrane</keyword>
<dbReference type="EMBL" id="BAABRI010000001">
    <property type="protein sequence ID" value="GAA5481008.1"/>
    <property type="molecule type" value="Genomic_DNA"/>
</dbReference>
<protein>
    <submittedName>
        <fullName evidence="2">Uncharacterized protein</fullName>
    </submittedName>
</protein>
<feature type="transmembrane region" description="Helical" evidence="1">
    <location>
        <begin position="111"/>
        <end position="128"/>
    </location>
</feature>
<evidence type="ECO:0000313" key="3">
    <source>
        <dbReference type="Proteomes" id="UP001476282"/>
    </source>
</evidence>
<comment type="caution">
    <text evidence="2">The sequence shown here is derived from an EMBL/GenBank/DDBJ whole genome shotgun (WGS) entry which is preliminary data.</text>
</comment>
<organism evidence="2 3">
    <name type="scientific">Haloferula sargassicola</name>
    <dbReference type="NCBI Taxonomy" id="490096"/>
    <lineage>
        <taxon>Bacteria</taxon>
        <taxon>Pseudomonadati</taxon>
        <taxon>Verrucomicrobiota</taxon>
        <taxon>Verrucomicrobiia</taxon>
        <taxon>Verrucomicrobiales</taxon>
        <taxon>Verrucomicrobiaceae</taxon>
        <taxon>Haloferula</taxon>
    </lineage>
</organism>
<reference evidence="2 3" key="1">
    <citation type="submission" date="2024-02" db="EMBL/GenBank/DDBJ databases">
        <title>Haloferula sargassicola NBRC 104335.</title>
        <authorList>
            <person name="Ichikawa N."/>
            <person name="Katano-Makiyama Y."/>
            <person name="Hidaka K."/>
        </authorList>
    </citation>
    <scope>NUCLEOTIDE SEQUENCE [LARGE SCALE GENOMIC DNA]</scope>
    <source>
        <strain evidence="2 3">NBRC 104335</strain>
    </source>
</reference>
<feature type="transmembrane region" description="Helical" evidence="1">
    <location>
        <begin position="12"/>
        <end position="35"/>
    </location>
</feature>
<evidence type="ECO:0000313" key="2">
    <source>
        <dbReference type="EMBL" id="GAA5481008.1"/>
    </source>
</evidence>
<evidence type="ECO:0000256" key="1">
    <source>
        <dbReference type="SAM" id="Phobius"/>
    </source>
</evidence>
<dbReference type="RefSeq" id="WP_353565164.1">
    <property type="nucleotide sequence ID" value="NZ_BAABRI010000001.1"/>
</dbReference>
<sequence length="144" mass="15581">MSQPATPPQQQALAAWVIWMSLLIGMGIIMVFAGGGWPSGEDGTTGFTDPVVLMALAMFFASLLVRFQVAPKFTDHEQRLPWFIIGAALGEAAMIVPMFLLQDDAVTVKQVLYILAFIAVFLQAPTFTRGGGPRDFTQLGGPKH</sequence>
<feature type="transmembrane region" description="Helical" evidence="1">
    <location>
        <begin position="47"/>
        <end position="67"/>
    </location>
</feature>
<keyword evidence="1" id="KW-1133">Transmembrane helix</keyword>
<proteinExistence type="predicted"/>
<dbReference type="Proteomes" id="UP001476282">
    <property type="component" value="Unassembled WGS sequence"/>
</dbReference>
<gene>
    <name evidence="2" type="ORF">Hsar01_00213</name>
</gene>
<keyword evidence="3" id="KW-1185">Reference proteome</keyword>
<name>A0ABP9UML9_9BACT</name>
<feature type="transmembrane region" description="Helical" evidence="1">
    <location>
        <begin position="79"/>
        <end position="99"/>
    </location>
</feature>
<accession>A0ABP9UML9</accession>